<dbReference type="OrthoDB" id="20374at10239"/>
<accession>M4SIL9</accession>
<dbReference type="EMBL" id="HQ634189">
    <property type="protein sequence ID" value="AGH56172.1"/>
    <property type="molecule type" value="Genomic_DNA"/>
</dbReference>
<dbReference type="KEGG" id="vg:15312277"/>
<keyword evidence="2" id="KW-1185">Reference proteome</keyword>
<gene>
    <name evidence="1" type="ORF">CPRG_00088</name>
</gene>
<sequence length="113" mass="13509">MMNPEFYDLVERSIDIAFEENKYPFKCYNYLKSSKTTRKNIREFIESPTARSINSLIEELDNYIRGGNKQLREAYGHIPKPKARKIKEYLNTILKDASQYELDRRPGRKKRTK</sequence>
<organism evidence="1 2">
    <name type="scientific">Synechococcus phage Syn30</name>
    <dbReference type="NCBI Taxonomy" id="536474"/>
    <lineage>
        <taxon>Viruses</taxon>
        <taxon>Duplodnaviria</taxon>
        <taxon>Heunggongvirae</taxon>
        <taxon>Uroviricota</taxon>
        <taxon>Caudoviricetes</taxon>
        <taxon>Pantevenvirales</taxon>
        <taxon>Kyanoviridae</taxon>
        <taxon>Leucotheavirus</taxon>
        <taxon>Leucotheavirus syn30</taxon>
    </lineage>
</organism>
<dbReference type="GeneID" id="15312277"/>
<evidence type="ECO:0000313" key="1">
    <source>
        <dbReference type="EMBL" id="AGH56172.1"/>
    </source>
</evidence>
<name>M4SIL9_9CAUD</name>
<dbReference type="RefSeq" id="YP_007877852.1">
    <property type="nucleotide sequence ID" value="NC_021072.1"/>
</dbReference>
<reference evidence="1 2" key="1">
    <citation type="submission" date="2010-11" db="EMBL/GenBank/DDBJ databases">
        <title>The Genome Sequence of Cyanophage Syn30.</title>
        <authorList>
            <consortium name="The Broad Institute Genome Sequencing Platform"/>
            <person name="Henn M.R."/>
            <person name="Sullivan M.S."/>
            <person name="Osburne M.S."/>
            <person name="Levin J."/>
            <person name="Malboeuf C."/>
            <person name="Casali M."/>
            <person name="Russ C."/>
            <person name="Lennon N."/>
            <person name="Chapman S.B."/>
            <person name="Erlich R."/>
            <person name="Young S.K."/>
            <person name="Yandava C."/>
            <person name="Zeng Q."/>
            <person name="Alvarado L."/>
            <person name="Anderson S."/>
            <person name="Berlin A."/>
            <person name="Chen Z."/>
            <person name="Freedman E."/>
            <person name="Gellesch M."/>
            <person name="Goldberg J."/>
            <person name="Green L."/>
            <person name="Griggs A."/>
            <person name="Gujja S."/>
            <person name="Heilman E.R."/>
            <person name="Heiman D."/>
            <person name="Hollinger A."/>
            <person name="Howarth C."/>
            <person name="Larson L."/>
            <person name="Mehta T."/>
            <person name="Pearson M."/>
            <person name="Roberts A."/>
            <person name="Ryan E."/>
            <person name="Saif S."/>
            <person name="Shea T."/>
            <person name="Shenoy N."/>
            <person name="Sisk P."/>
            <person name="Stolte C."/>
            <person name="Sykes S."/>
            <person name="White J."/>
            <person name="Yu Q."/>
            <person name="Coleman M.L."/>
            <person name="Huang K.H."/>
            <person name="Weigele P.R."/>
            <person name="DeFrancesco A.S."/>
            <person name="Kern S.E."/>
            <person name="Thompson L.R."/>
            <person name="Fu R."/>
            <person name="Hombeck B."/>
            <person name="Chisholm S.W."/>
            <person name="Haas B."/>
            <person name="Nusbaum C."/>
            <person name="Birren B."/>
        </authorList>
    </citation>
    <scope>NUCLEOTIDE SEQUENCE [LARGE SCALE GENOMIC DNA]</scope>
    <source>
        <strain evidence="1 2">Syn30</strain>
    </source>
</reference>
<proteinExistence type="predicted"/>
<protein>
    <submittedName>
        <fullName evidence="1">Uncharacterized protein</fullName>
    </submittedName>
</protein>
<dbReference type="Proteomes" id="UP000203676">
    <property type="component" value="Segment"/>
</dbReference>
<evidence type="ECO:0000313" key="2">
    <source>
        <dbReference type="Proteomes" id="UP000203676"/>
    </source>
</evidence>